<dbReference type="Gene3D" id="3.40.50.460">
    <property type="entry name" value="Phosphofructokinase domain"/>
    <property type="match status" value="1"/>
</dbReference>
<gene>
    <name evidence="8" type="primary">pfp</name>
    <name evidence="10" type="ORF">HDF15_001976</name>
</gene>
<comment type="cofactor">
    <cofactor evidence="1 8">
        <name>Mg(2+)</name>
        <dbReference type="ChEBI" id="CHEBI:18420"/>
    </cofactor>
</comment>
<dbReference type="HAMAP" id="MF_01978">
    <property type="entry name" value="Phosphofructokinase_II_B2"/>
    <property type="match status" value="1"/>
</dbReference>
<evidence type="ECO:0000256" key="1">
    <source>
        <dbReference type="ARBA" id="ARBA00001946"/>
    </source>
</evidence>
<evidence type="ECO:0000256" key="6">
    <source>
        <dbReference type="ARBA" id="ARBA00022842"/>
    </source>
</evidence>
<feature type="binding site" evidence="8">
    <location>
        <position position="13"/>
    </location>
    <ligand>
        <name>diphosphate</name>
        <dbReference type="ChEBI" id="CHEBI:33019"/>
    </ligand>
</feature>
<dbReference type="GO" id="GO:0006002">
    <property type="term" value="P:fructose 6-phosphate metabolic process"/>
    <property type="evidence" value="ECO:0007669"/>
    <property type="project" value="InterPro"/>
</dbReference>
<evidence type="ECO:0000256" key="7">
    <source>
        <dbReference type="ARBA" id="ARBA00048072"/>
    </source>
</evidence>
<evidence type="ECO:0000313" key="10">
    <source>
        <dbReference type="EMBL" id="MBB5063631.1"/>
    </source>
</evidence>
<dbReference type="UniPathway" id="UPA00109">
    <property type="reaction ID" value="UER00182"/>
</dbReference>
<keyword evidence="8" id="KW-0324">Glycolysis</keyword>
<comment type="caution">
    <text evidence="10">The sequence shown here is derived from an EMBL/GenBank/DDBJ whole genome shotgun (WGS) entry which is preliminary data.</text>
</comment>
<name>A0A7W8E9F2_9BACT</name>
<evidence type="ECO:0000256" key="5">
    <source>
        <dbReference type="ARBA" id="ARBA00022777"/>
    </source>
</evidence>
<accession>A0A7W8E9F2</accession>
<dbReference type="SUPFAM" id="SSF53784">
    <property type="entry name" value="Phosphofructokinase"/>
    <property type="match status" value="1"/>
</dbReference>
<comment type="subcellular location">
    <subcellularLocation>
        <location evidence="8">Cytoplasm</location>
    </subcellularLocation>
</comment>
<dbReference type="InterPro" id="IPR035966">
    <property type="entry name" value="PKF_sf"/>
</dbReference>
<protein>
    <recommendedName>
        <fullName evidence="8">Pyrophosphate--fructose 6-phosphate 1-phosphotransferase</fullName>
        <ecNumber evidence="8">2.7.1.90</ecNumber>
    </recommendedName>
    <alternativeName>
        <fullName evidence="8">6-phosphofructokinase, pyrophosphate dependent</fullName>
    </alternativeName>
    <alternativeName>
        <fullName evidence="8">PPi-dependent phosphofructokinase</fullName>
        <shortName evidence="8">PPi-PFK</shortName>
    </alternativeName>
    <alternativeName>
        <fullName evidence="8">Pyrophosphate-dependent 6-phosphofructose-1-kinase</fullName>
    </alternativeName>
</protein>
<dbReference type="Proteomes" id="UP000584867">
    <property type="component" value="Unassembled WGS sequence"/>
</dbReference>
<evidence type="ECO:0000259" key="9">
    <source>
        <dbReference type="Pfam" id="PF00365"/>
    </source>
</evidence>
<organism evidence="10 11">
    <name type="scientific">Granulicella mallensis</name>
    <dbReference type="NCBI Taxonomy" id="940614"/>
    <lineage>
        <taxon>Bacteria</taxon>
        <taxon>Pseudomonadati</taxon>
        <taxon>Acidobacteriota</taxon>
        <taxon>Terriglobia</taxon>
        <taxon>Terriglobales</taxon>
        <taxon>Acidobacteriaceae</taxon>
        <taxon>Granulicella</taxon>
    </lineage>
</organism>
<evidence type="ECO:0000313" key="11">
    <source>
        <dbReference type="Proteomes" id="UP000584867"/>
    </source>
</evidence>
<evidence type="ECO:0000256" key="8">
    <source>
        <dbReference type="HAMAP-Rule" id="MF_01978"/>
    </source>
</evidence>
<dbReference type="InterPro" id="IPR011404">
    <property type="entry name" value="PPi-PFK"/>
</dbReference>
<dbReference type="Gene3D" id="3.40.50.450">
    <property type="match status" value="1"/>
</dbReference>
<feature type="domain" description="Phosphofructokinase" evidence="9">
    <location>
        <begin position="6"/>
        <end position="300"/>
    </location>
</feature>
<keyword evidence="3 8" id="KW-0808">Transferase</keyword>
<keyword evidence="5 8" id="KW-0418">Kinase</keyword>
<feature type="binding site" evidence="8">
    <location>
        <position position="108"/>
    </location>
    <ligand>
        <name>Mg(2+)</name>
        <dbReference type="ChEBI" id="CHEBI:18420"/>
        <note>catalytic</note>
    </ligand>
</feature>
<proteinExistence type="inferred from homology"/>
<feature type="active site" description="Proton acceptor" evidence="8">
    <location>
        <position position="138"/>
    </location>
</feature>
<dbReference type="InterPro" id="IPR022953">
    <property type="entry name" value="ATP_PFK"/>
</dbReference>
<evidence type="ECO:0000256" key="4">
    <source>
        <dbReference type="ARBA" id="ARBA00022723"/>
    </source>
</evidence>
<dbReference type="GO" id="GO:0003872">
    <property type="term" value="F:6-phosphofructokinase activity"/>
    <property type="evidence" value="ECO:0007669"/>
    <property type="project" value="UniProtKB-UniRule"/>
</dbReference>
<dbReference type="InterPro" id="IPR000023">
    <property type="entry name" value="Phosphofructokinase_dom"/>
</dbReference>
<comment type="similarity">
    <text evidence="8">Belongs to the phosphofructokinase type A (PFKA) family. PPi-dependent PFK group II subfamily. Clade 'B2' sub-subfamily.</text>
</comment>
<sequence>MSAQNLLIVQGGGPTAVFNASLASIIRESFHQSRIGEIYGARAGMKGLSSADIVGLSHLGPGDLLSLRNSPGAALGSSRFQPSEQDLERSVEHLQRFGIRYLVFMGGNGTMRGADLFRRFCRKLNLDIQIIGIPKTIDNDISATDRCPGFASAARFVAQSTLDLSMDIRSLPQPVSIFETLGRDVGWLAASSTLARRDADDAPHLVYIPEIPFSLEAFLSDLDNVVSRIGWAVVVISEGVQYVDGSRVFEQKNASQYSSSNRPLIGGVAQYLSGVVGESLGIRCRSEKPGLIGRSCTAQVSRRDLEDAELVGRAGVRALVAGETDKMVALCPLDVRSEHAFKLVPLSEAGGSHREIPADWLSNDALAVTSSFRDYVRPLVGELSYYPAPLSTLPRHEPV</sequence>
<feature type="binding site" evidence="8">
    <location>
        <begin position="136"/>
        <end position="138"/>
    </location>
    <ligand>
        <name>substrate</name>
    </ligand>
</feature>
<evidence type="ECO:0000256" key="2">
    <source>
        <dbReference type="ARBA" id="ARBA00003138"/>
    </source>
</evidence>
<keyword evidence="8" id="KW-0963">Cytoplasm</keyword>
<feature type="binding site" evidence="8">
    <location>
        <begin position="181"/>
        <end position="183"/>
    </location>
    <ligand>
        <name>substrate</name>
    </ligand>
</feature>
<dbReference type="InterPro" id="IPR050929">
    <property type="entry name" value="PFKA"/>
</dbReference>
<dbReference type="PIRSF" id="PIRSF036483">
    <property type="entry name" value="PFK_XF0274"/>
    <property type="match status" value="1"/>
</dbReference>
<comment type="subunit">
    <text evidence="8">Homodimer.</text>
</comment>
<keyword evidence="4 8" id="KW-0479">Metal-binding</keyword>
<comment type="caution">
    <text evidence="8">Lacks conserved residue(s) required for the propagation of feature annotation.</text>
</comment>
<comment type="activity regulation">
    <text evidence="8">Non-allosteric.</text>
</comment>
<dbReference type="NCBIfam" id="NF010675">
    <property type="entry name" value="PRK14072.1"/>
    <property type="match status" value="1"/>
</dbReference>
<comment type="catalytic activity">
    <reaction evidence="7 8">
        <text>beta-D-fructose 6-phosphate + diphosphate = beta-D-fructose 1,6-bisphosphate + phosphate + H(+)</text>
        <dbReference type="Rhea" id="RHEA:13613"/>
        <dbReference type="ChEBI" id="CHEBI:15378"/>
        <dbReference type="ChEBI" id="CHEBI:32966"/>
        <dbReference type="ChEBI" id="CHEBI:33019"/>
        <dbReference type="ChEBI" id="CHEBI:43474"/>
        <dbReference type="ChEBI" id="CHEBI:57634"/>
        <dbReference type="EC" id="2.7.1.90"/>
    </reaction>
</comment>
<comment type="pathway">
    <text evidence="8">Carbohydrate degradation; glycolysis; D-glyceraldehyde 3-phosphate and glycerone phosphate from D-glucose: step 3/4.</text>
</comment>
<feature type="site" description="Important for catalytic activity; stabilizes the transition state when the phosphoryl donor is PPi" evidence="8">
    <location>
        <position position="135"/>
    </location>
</feature>
<dbReference type="EMBL" id="JACHIO010000007">
    <property type="protein sequence ID" value="MBB5063631.1"/>
    <property type="molecule type" value="Genomic_DNA"/>
</dbReference>
<keyword evidence="6 8" id="KW-0460">Magnesium</keyword>
<evidence type="ECO:0000256" key="3">
    <source>
        <dbReference type="ARBA" id="ARBA00022679"/>
    </source>
</evidence>
<dbReference type="PANTHER" id="PTHR45770">
    <property type="entry name" value="ATP-DEPENDENT 6-PHOSPHOFRUCTOKINASE 1"/>
    <property type="match status" value="1"/>
</dbReference>
<comment type="function">
    <text evidence="2 8">Catalyzes the phosphorylation of D-fructose 6-phosphate, the first committing step of glycolysis. Uses inorganic phosphate (PPi) as phosphoryl donor instead of ATP like common ATP-dependent phosphofructokinases (ATP-PFKs), which renders the reaction reversible, and can thus function both in glycolysis and gluconeogenesis. Consistently, PPi-PFK can replace the enzymes of both the forward (ATP-PFK) and reverse (fructose-bisphosphatase (FBPase)) reactions.</text>
</comment>
<reference evidence="10 11" key="1">
    <citation type="submission" date="2020-08" db="EMBL/GenBank/DDBJ databases">
        <title>Genomic Encyclopedia of Type Strains, Phase IV (KMG-V): Genome sequencing to study the core and pangenomes of soil and plant-associated prokaryotes.</title>
        <authorList>
            <person name="Whitman W."/>
        </authorList>
    </citation>
    <scope>NUCLEOTIDE SEQUENCE [LARGE SCALE GENOMIC DNA]</scope>
    <source>
        <strain evidence="10 11">X5P3</strain>
    </source>
</reference>
<dbReference type="AlphaFoldDB" id="A0A7W8E9F2"/>
<feature type="binding site" evidence="8">
    <location>
        <position position="238"/>
    </location>
    <ligand>
        <name>substrate</name>
    </ligand>
</feature>
<dbReference type="PRINTS" id="PR00476">
    <property type="entry name" value="PHFRCTKINASE"/>
</dbReference>
<dbReference type="GO" id="GO:0005737">
    <property type="term" value="C:cytoplasm"/>
    <property type="evidence" value="ECO:0007669"/>
    <property type="project" value="UniProtKB-SubCell"/>
</dbReference>
<dbReference type="Pfam" id="PF00365">
    <property type="entry name" value="PFK"/>
    <property type="match status" value="1"/>
</dbReference>
<dbReference type="GO" id="GO:0047334">
    <property type="term" value="F:diphosphate-fructose-6-phosphate 1-phosphotransferase activity"/>
    <property type="evidence" value="ECO:0007669"/>
    <property type="project" value="UniProtKB-EC"/>
</dbReference>
<dbReference type="RefSeq" id="WP_184254963.1">
    <property type="nucleotide sequence ID" value="NZ_JACHIO010000007.1"/>
</dbReference>
<dbReference type="GO" id="GO:0046872">
    <property type="term" value="F:metal ion binding"/>
    <property type="evidence" value="ECO:0007669"/>
    <property type="project" value="UniProtKB-KW"/>
</dbReference>
<dbReference type="EC" id="2.7.1.90" evidence="8"/>